<dbReference type="EMBL" id="UIGY01000009">
    <property type="protein sequence ID" value="SUZ08079.1"/>
    <property type="molecule type" value="Genomic_DNA"/>
</dbReference>
<keyword evidence="1" id="KW-0732">Signal</keyword>
<proteinExistence type="predicted"/>
<feature type="chain" id="PRO_5016970950" evidence="1">
    <location>
        <begin position="22"/>
        <end position="108"/>
    </location>
</feature>
<gene>
    <name evidence="2" type="ORF">BGT96224V2_LOCUS1249</name>
</gene>
<protein>
    <submittedName>
        <fullName evidence="2">BgtE-20006</fullName>
    </submittedName>
</protein>
<accession>A0A381L2D7</accession>
<dbReference type="AlphaFoldDB" id="A0A381L2D7"/>
<feature type="signal peptide" evidence="1">
    <location>
        <begin position="1"/>
        <end position="21"/>
    </location>
</feature>
<organism evidence="2">
    <name type="scientific">Blumeria graminis f. sp. tritici 96224</name>
    <dbReference type="NCBI Taxonomy" id="1268274"/>
    <lineage>
        <taxon>Eukaryota</taxon>
        <taxon>Fungi</taxon>
        <taxon>Dikarya</taxon>
        <taxon>Ascomycota</taxon>
        <taxon>Pezizomycotina</taxon>
        <taxon>Leotiomycetes</taxon>
        <taxon>Erysiphales</taxon>
        <taxon>Erysiphaceae</taxon>
        <taxon>Blumeria</taxon>
    </lineage>
</organism>
<name>A0A381L2D7_BLUGR</name>
<evidence type="ECO:0000256" key="1">
    <source>
        <dbReference type="SAM" id="SignalP"/>
    </source>
</evidence>
<sequence length="108" mass="11953">MKSLSLFSLALVLGYLMPVFAVRKYICDGDEIPERILTSKIEESIGNLGLAPSIKYKVNEERDSTTFLLNSPNTIGKTLKVTLSYDLRGEILSLTATHKEVDVTCNEA</sequence>
<evidence type="ECO:0000313" key="2">
    <source>
        <dbReference type="EMBL" id="SUZ08079.1"/>
    </source>
</evidence>
<reference evidence="2" key="1">
    <citation type="submission" date="2018-07" db="EMBL/GenBank/DDBJ databases">
        <authorList>
            <person name="Quirk P.G."/>
            <person name="Krulwich T.A."/>
        </authorList>
    </citation>
    <scope>NUCLEOTIDE SEQUENCE</scope>
    <source>
        <strain evidence="2">96224</strain>
    </source>
</reference>